<feature type="region of interest" description="Disordered" evidence="1">
    <location>
        <begin position="131"/>
        <end position="189"/>
    </location>
</feature>
<evidence type="ECO:0000313" key="2">
    <source>
        <dbReference type="EMBL" id="GAA4621118.1"/>
    </source>
</evidence>
<proteinExistence type="predicted"/>
<gene>
    <name evidence="2" type="ORF">GCM10023196_007740</name>
</gene>
<evidence type="ECO:0000256" key="1">
    <source>
        <dbReference type="SAM" id="MobiDB-lite"/>
    </source>
</evidence>
<name>A0ABP8U2I6_9ACTN</name>
<sequence length="189" mass="18491">MSVPVSAIAAMTSHRMRTIAISPGRVPARRAVPTTDLPPVRRAPPSAGLRSGRPPPRRPIRITDLRSFPVEDGSPPPAVVVSVRTGGIGAGGGAIGGSGRVAPPGAGVGRVPVALAPPACAVADEVERAAPVSTPPSADRAGRVTPVSAPPVDAGAGGDGGIGRVVPASAPSAGSEGCPCGEAGRRADR</sequence>
<dbReference type="Proteomes" id="UP001501442">
    <property type="component" value="Unassembled WGS sequence"/>
</dbReference>
<accession>A0ABP8U2I6</accession>
<feature type="region of interest" description="Disordered" evidence="1">
    <location>
        <begin position="24"/>
        <end position="59"/>
    </location>
</feature>
<organism evidence="2 3">
    <name type="scientific">Actinoallomurus vinaceus</name>
    <dbReference type="NCBI Taxonomy" id="1080074"/>
    <lineage>
        <taxon>Bacteria</taxon>
        <taxon>Bacillati</taxon>
        <taxon>Actinomycetota</taxon>
        <taxon>Actinomycetes</taxon>
        <taxon>Streptosporangiales</taxon>
        <taxon>Thermomonosporaceae</taxon>
        <taxon>Actinoallomurus</taxon>
    </lineage>
</organism>
<comment type="caution">
    <text evidence="2">The sequence shown here is derived from an EMBL/GenBank/DDBJ whole genome shotgun (WGS) entry which is preliminary data.</text>
</comment>
<evidence type="ECO:0000313" key="3">
    <source>
        <dbReference type="Proteomes" id="UP001501442"/>
    </source>
</evidence>
<reference evidence="3" key="1">
    <citation type="journal article" date="2019" name="Int. J. Syst. Evol. Microbiol.">
        <title>The Global Catalogue of Microorganisms (GCM) 10K type strain sequencing project: providing services to taxonomists for standard genome sequencing and annotation.</title>
        <authorList>
            <consortium name="The Broad Institute Genomics Platform"/>
            <consortium name="The Broad Institute Genome Sequencing Center for Infectious Disease"/>
            <person name="Wu L."/>
            <person name="Ma J."/>
        </authorList>
    </citation>
    <scope>NUCLEOTIDE SEQUENCE [LARGE SCALE GENOMIC DNA]</scope>
    <source>
        <strain evidence="3">JCM 17939</strain>
    </source>
</reference>
<dbReference type="EMBL" id="BAABHK010000001">
    <property type="protein sequence ID" value="GAA4621118.1"/>
    <property type="molecule type" value="Genomic_DNA"/>
</dbReference>
<keyword evidence="3" id="KW-1185">Reference proteome</keyword>
<protein>
    <submittedName>
        <fullName evidence="2">Uncharacterized protein</fullName>
    </submittedName>
</protein>